<accession>A0ABT3U2T6</accession>
<evidence type="ECO:0000259" key="2">
    <source>
        <dbReference type="Pfam" id="PF09369"/>
    </source>
</evidence>
<name>A0ABT3U2T6_9ACTN</name>
<feature type="domain" description="MrfA-like Zn-binding" evidence="2">
    <location>
        <begin position="484"/>
        <end position="581"/>
    </location>
</feature>
<gene>
    <name evidence="3" type="ORF">OFY01_28515</name>
</gene>
<evidence type="ECO:0000313" key="3">
    <source>
        <dbReference type="EMBL" id="MCX3063637.1"/>
    </source>
</evidence>
<dbReference type="InterPro" id="IPR018973">
    <property type="entry name" value="MZB"/>
</dbReference>
<dbReference type="NCBIfam" id="NF038324">
    <property type="entry name" value="DrmB_fam"/>
    <property type="match status" value="1"/>
</dbReference>
<dbReference type="EMBL" id="JAPHNL010000317">
    <property type="protein sequence ID" value="MCX3063637.1"/>
    <property type="molecule type" value="Genomic_DNA"/>
</dbReference>
<comment type="caution">
    <text evidence="3">The sequence shown here is derived from an EMBL/GenBank/DDBJ whole genome shotgun (WGS) entry which is preliminary data.</text>
</comment>
<organism evidence="3 4">
    <name type="scientific">Streptomyces beihaiensis</name>
    <dbReference type="NCBI Taxonomy" id="2984495"/>
    <lineage>
        <taxon>Bacteria</taxon>
        <taxon>Bacillati</taxon>
        <taxon>Actinomycetota</taxon>
        <taxon>Actinomycetes</taxon>
        <taxon>Kitasatosporales</taxon>
        <taxon>Streptomycetaceae</taxon>
        <taxon>Streptomyces</taxon>
    </lineage>
</organism>
<dbReference type="RefSeq" id="WP_266604751.1">
    <property type="nucleotide sequence ID" value="NZ_JAPHNL010000317.1"/>
</dbReference>
<dbReference type="Pfam" id="PF09369">
    <property type="entry name" value="MZB"/>
    <property type="match status" value="1"/>
</dbReference>
<feature type="region of interest" description="Disordered" evidence="1">
    <location>
        <begin position="1"/>
        <end position="20"/>
    </location>
</feature>
<evidence type="ECO:0000256" key="1">
    <source>
        <dbReference type="SAM" id="MobiDB-lite"/>
    </source>
</evidence>
<keyword evidence="4" id="KW-1185">Reference proteome</keyword>
<proteinExistence type="predicted"/>
<sequence>MTPPRQRRTAGAFGAPRKALARKGAVRRSQAVTTYGVGSLVAFEQESFIVSGLDDADASWPEDETPKVYEHRLARTLRVTHFRLPPGSDERSTDGMRVRRFPLMHNCPGCEKLQPIGRFNPPAGKAVCQDCARDLVPSRFVIACENGHLDDFPYWKWLHRDNRPGGVTGGCGGTLMLRSTGRTASLRSIVVSCTCGTVKEVSMEGAFGRQALRDLSIRCAGRRPWLKDAPVESCTAAPRTLQRGASSVWQPILKSALSIPPWSDGSTDPLAAIWDQLRECETEREISLVLNGKFDGNPPITAARVMELLVAEAQDDPDPESDEAQIPDAPYRVLLRQEYRKLSEGNPEGDRREQFVCEPPEGDHRAHLDRFGLGRPMLVKRLREVRALKGFTRIIQPDAAPDKGGAPLSMAGLKWLPAVEVSGEGVFLRLDKKRLDAWSGGSEVKRRVARMARLHDEALVKSAPKGATPRRSPGTPRMVLLHTLAHVLINEWSLDAGYPAAALRERLYADDTMAGFLIYTATSDSAGSLGGLVAQGEPSVLKDSLLSALRRACWCSADPLCIESGPSGTYGANLSACHSCVMLPETSCEHNNILLDRALLIGSPDNTEVGYFVDLFQS</sequence>
<dbReference type="InterPro" id="IPR047721">
    <property type="entry name" value="DrmB"/>
</dbReference>
<dbReference type="Proteomes" id="UP001163064">
    <property type="component" value="Unassembled WGS sequence"/>
</dbReference>
<reference evidence="3" key="1">
    <citation type="submission" date="2022-10" db="EMBL/GenBank/DDBJ databases">
        <title>Streptomyces beihaiensis sp. nov., a chitin degrading actinobacterium, isolated from shrimp pond soil.</title>
        <authorList>
            <person name="Xie J."/>
            <person name="Shen N."/>
        </authorList>
    </citation>
    <scope>NUCLEOTIDE SEQUENCE</scope>
    <source>
        <strain evidence="3">GXMU-J5</strain>
    </source>
</reference>
<protein>
    <submittedName>
        <fullName evidence="3">DUF1998 domain-containing protein</fullName>
    </submittedName>
</protein>
<evidence type="ECO:0000313" key="4">
    <source>
        <dbReference type="Proteomes" id="UP001163064"/>
    </source>
</evidence>